<dbReference type="AlphaFoldDB" id="R7ZTU7"/>
<dbReference type="Proteomes" id="UP000013909">
    <property type="component" value="Unassembled WGS sequence"/>
</dbReference>
<reference evidence="1 2" key="1">
    <citation type="submission" date="2013-02" db="EMBL/GenBank/DDBJ databases">
        <title>A novel strain isolated from Lonar lake, Maharashtra, India.</title>
        <authorList>
            <person name="Singh A."/>
        </authorList>
    </citation>
    <scope>NUCLEOTIDE SEQUENCE [LARGE SCALE GENOMIC DNA]</scope>
    <source>
        <strain evidence="1 2">AK24</strain>
    </source>
</reference>
<keyword evidence="2" id="KW-1185">Reference proteome</keyword>
<gene>
    <name evidence="1" type="ORF">ADIS_1993</name>
</gene>
<proteinExistence type="predicted"/>
<comment type="caution">
    <text evidence="1">The sequence shown here is derived from an EMBL/GenBank/DDBJ whole genome shotgun (WGS) entry which is preliminary data.</text>
</comment>
<dbReference type="EMBL" id="AQHR01000054">
    <property type="protein sequence ID" value="EON77463.1"/>
    <property type="molecule type" value="Genomic_DNA"/>
</dbReference>
<organism evidence="1 2">
    <name type="scientific">Lunatimonas lonarensis</name>
    <dbReference type="NCBI Taxonomy" id="1232681"/>
    <lineage>
        <taxon>Bacteria</taxon>
        <taxon>Pseudomonadati</taxon>
        <taxon>Bacteroidota</taxon>
        <taxon>Cytophagia</taxon>
        <taxon>Cytophagales</taxon>
        <taxon>Cyclobacteriaceae</taxon>
    </lineage>
</organism>
<sequence>MFISYTGRWSHSSAFFGNTPMSCWFPGNFALDDLSVFLPFFNSQVKA</sequence>
<protein>
    <submittedName>
        <fullName evidence="1">Uncharacterized protein</fullName>
    </submittedName>
</protein>
<accession>R7ZTU7</accession>
<evidence type="ECO:0000313" key="1">
    <source>
        <dbReference type="EMBL" id="EON77463.1"/>
    </source>
</evidence>
<evidence type="ECO:0000313" key="2">
    <source>
        <dbReference type="Proteomes" id="UP000013909"/>
    </source>
</evidence>
<name>R7ZTU7_9BACT</name>
<dbReference type="STRING" id="1232681.ADIS_1993"/>